<dbReference type="Gene3D" id="3.40.50.360">
    <property type="match status" value="1"/>
</dbReference>
<dbReference type="Proteomes" id="UP000612808">
    <property type="component" value="Unassembled WGS sequence"/>
</dbReference>
<dbReference type="GO" id="GO:0010181">
    <property type="term" value="F:FMN binding"/>
    <property type="evidence" value="ECO:0007669"/>
    <property type="project" value="TreeGrafter"/>
</dbReference>
<dbReference type="Pfam" id="PF03358">
    <property type="entry name" value="FMN_red"/>
    <property type="match status" value="1"/>
</dbReference>
<proteinExistence type="predicted"/>
<dbReference type="GO" id="GO:0016491">
    <property type="term" value="F:oxidoreductase activity"/>
    <property type="evidence" value="ECO:0007669"/>
    <property type="project" value="InterPro"/>
</dbReference>
<organism evidence="2 3">
    <name type="scientific">Actinocatenispora rupis</name>
    <dbReference type="NCBI Taxonomy" id="519421"/>
    <lineage>
        <taxon>Bacteria</taxon>
        <taxon>Bacillati</taxon>
        <taxon>Actinomycetota</taxon>
        <taxon>Actinomycetes</taxon>
        <taxon>Micromonosporales</taxon>
        <taxon>Micromonosporaceae</taxon>
        <taxon>Actinocatenispora</taxon>
    </lineage>
</organism>
<dbReference type="SUPFAM" id="SSF52218">
    <property type="entry name" value="Flavoproteins"/>
    <property type="match status" value="1"/>
</dbReference>
<sequence>MSTIGIIVGSTRPGRYSEQVAHWVLDRAQGRESRYELVDLAEVGLPHLDEPVPASAGQYAHEHTQRWSTRIAALDGFVFVTPEYNHGIPGVLKNAIDYLYREWNDKAAGIVSYGVTGGARAAEQLRQIAAELRLATVRAHVPLSFHHDFREFTTLAPEPHQESLLSDLLGEVEAWTGALEPLRKAA</sequence>
<dbReference type="PANTHER" id="PTHR30543:SF21">
    <property type="entry name" value="NAD(P)H-DEPENDENT FMN REDUCTASE LOT6"/>
    <property type="match status" value="1"/>
</dbReference>
<dbReference type="EMBL" id="BOMB01000004">
    <property type="protein sequence ID" value="GID10129.1"/>
    <property type="molecule type" value="Genomic_DNA"/>
</dbReference>
<gene>
    <name evidence="2" type="ORF">Aru02nite_10180</name>
</gene>
<dbReference type="RefSeq" id="WP_203655245.1">
    <property type="nucleotide sequence ID" value="NZ_BAAAZM010000002.1"/>
</dbReference>
<dbReference type="GO" id="GO:0005829">
    <property type="term" value="C:cytosol"/>
    <property type="evidence" value="ECO:0007669"/>
    <property type="project" value="TreeGrafter"/>
</dbReference>
<evidence type="ECO:0000313" key="2">
    <source>
        <dbReference type="EMBL" id="GID10129.1"/>
    </source>
</evidence>
<dbReference type="InterPro" id="IPR050712">
    <property type="entry name" value="NAD(P)H-dep_reductase"/>
</dbReference>
<feature type="domain" description="NADPH-dependent FMN reductase-like" evidence="1">
    <location>
        <begin position="4"/>
        <end position="146"/>
    </location>
</feature>
<dbReference type="InterPro" id="IPR029039">
    <property type="entry name" value="Flavoprotein-like_sf"/>
</dbReference>
<dbReference type="PANTHER" id="PTHR30543">
    <property type="entry name" value="CHROMATE REDUCTASE"/>
    <property type="match status" value="1"/>
</dbReference>
<reference evidence="2" key="1">
    <citation type="submission" date="2021-01" db="EMBL/GenBank/DDBJ databases">
        <title>Whole genome shotgun sequence of Actinocatenispora rupis NBRC 107355.</title>
        <authorList>
            <person name="Komaki H."/>
            <person name="Tamura T."/>
        </authorList>
    </citation>
    <scope>NUCLEOTIDE SEQUENCE</scope>
    <source>
        <strain evidence="2">NBRC 107355</strain>
    </source>
</reference>
<accession>A0A8J3N8B3</accession>
<dbReference type="InterPro" id="IPR005025">
    <property type="entry name" value="FMN_Rdtase-like_dom"/>
</dbReference>
<protein>
    <submittedName>
        <fullName evidence="2">FMN reductase</fullName>
    </submittedName>
</protein>
<dbReference type="AlphaFoldDB" id="A0A8J3N8B3"/>
<comment type="caution">
    <text evidence="2">The sequence shown here is derived from an EMBL/GenBank/DDBJ whole genome shotgun (WGS) entry which is preliminary data.</text>
</comment>
<evidence type="ECO:0000259" key="1">
    <source>
        <dbReference type="Pfam" id="PF03358"/>
    </source>
</evidence>
<keyword evidence="3" id="KW-1185">Reference proteome</keyword>
<evidence type="ECO:0000313" key="3">
    <source>
        <dbReference type="Proteomes" id="UP000612808"/>
    </source>
</evidence>
<name>A0A8J3N8B3_9ACTN</name>